<dbReference type="GO" id="GO:0033014">
    <property type="term" value="P:tetrapyrrole biosynthetic process"/>
    <property type="evidence" value="ECO:0007669"/>
    <property type="project" value="InterPro"/>
</dbReference>
<dbReference type="RefSeq" id="WP_228849563.1">
    <property type="nucleotide sequence ID" value="NZ_JADCKQ010000011.1"/>
</dbReference>
<name>A0A8J7IYY3_9RHOB</name>
<dbReference type="Proteomes" id="UP000640583">
    <property type="component" value="Unassembled WGS sequence"/>
</dbReference>
<organism evidence="2 3">
    <name type="scientific">Halocynthiibacter styelae</name>
    <dbReference type="NCBI Taxonomy" id="2761955"/>
    <lineage>
        <taxon>Bacteria</taxon>
        <taxon>Pseudomonadati</taxon>
        <taxon>Pseudomonadota</taxon>
        <taxon>Alphaproteobacteria</taxon>
        <taxon>Rhodobacterales</taxon>
        <taxon>Paracoccaceae</taxon>
        <taxon>Halocynthiibacter</taxon>
    </lineage>
</organism>
<keyword evidence="3" id="KW-1185">Reference proteome</keyword>
<feature type="domain" description="Tetrapyrrole biosynthesis uroporphyrinogen III synthase" evidence="1">
    <location>
        <begin position="22"/>
        <end position="219"/>
    </location>
</feature>
<dbReference type="AlphaFoldDB" id="A0A8J7IYY3"/>
<dbReference type="InterPro" id="IPR003754">
    <property type="entry name" value="4pyrrol_synth_uPrphyn_synth"/>
</dbReference>
<dbReference type="SUPFAM" id="SSF69618">
    <property type="entry name" value="HemD-like"/>
    <property type="match status" value="1"/>
</dbReference>
<comment type="caution">
    <text evidence="2">The sequence shown here is derived from an EMBL/GenBank/DDBJ whole genome shotgun (WGS) entry which is preliminary data.</text>
</comment>
<dbReference type="GO" id="GO:0004852">
    <property type="term" value="F:uroporphyrinogen-III synthase activity"/>
    <property type="evidence" value="ECO:0007669"/>
    <property type="project" value="InterPro"/>
</dbReference>
<reference evidence="2" key="1">
    <citation type="submission" date="2020-10" db="EMBL/GenBank/DDBJ databases">
        <title>Paenihalocynthiibacter styelae gen. nov., sp. nov., isolated from stalked sea squirt Styela clava.</title>
        <authorList>
            <person name="Kim Y.-O."/>
            <person name="Yoon J.-H."/>
        </authorList>
    </citation>
    <scope>NUCLEOTIDE SEQUENCE</scope>
    <source>
        <strain evidence="2">MYP1-1</strain>
    </source>
</reference>
<sequence length="241" mass="26383">MHRQSRPIVLLTRPKAQSERFAMQIDPESAQIVIAPVMEIIPVQGDFPACDSELVVTSENALRTMPATYQRPGRRVWCVGNRTARVATDMGLDAISADGDANDLYNLLKRRENPQPLLHLTGEHQASPRLQNLPGVTQIISYHQAALPPDPVVSECLRGEVPLIVPLFSPRSARLFWKAYPAHQAEVLVVAISAAVAEACTECSATKIVIAARPDGDNMKKMVADLVHVIGKRVTQTGDSR</sequence>
<dbReference type="Gene3D" id="3.40.50.10090">
    <property type="match status" value="1"/>
</dbReference>
<evidence type="ECO:0000313" key="2">
    <source>
        <dbReference type="EMBL" id="MBI1494824.1"/>
    </source>
</evidence>
<dbReference type="CDD" id="cd06578">
    <property type="entry name" value="HemD"/>
    <property type="match status" value="1"/>
</dbReference>
<dbReference type="EMBL" id="JADCKQ010000011">
    <property type="protein sequence ID" value="MBI1494824.1"/>
    <property type="molecule type" value="Genomic_DNA"/>
</dbReference>
<dbReference type="Pfam" id="PF02602">
    <property type="entry name" value="HEM4"/>
    <property type="match status" value="1"/>
</dbReference>
<evidence type="ECO:0000259" key="1">
    <source>
        <dbReference type="Pfam" id="PF02602"/>
    </source>
</evidence>
<proteinExistence type="predicted"/>
<protein>
    <submittedName>
        <fullName evidence="2">Uroporphyrinogen-III synthase</fullName>
    </submittedName>
</protein>
<gene>
    <name evidence="2" type="ORF">H1D41_14360</name>
</gene>
<evidence type="ECO:0000313" key="3">
    <source>
        <dbReference type="Proteomes" id="UP000640583"/>
    </source>
</evidence>
<dbReference type="InterPro" id="IPR036108">
    <property type="entry name" value="4pyrrol_syn_uPrphyn_synt_sf"/>
</dbReference>
<accession>A0A8J7IYY3</accession>